<organism evidence="1 2">
    <name type="scientific">Methanoliparum thermophilum</name>
    <dbReference type="NCBI Taxonomy" id="2491083"/>
    <lineage>
        <taxon>Archaea</taxon>
        <taxon>Methanobacteriati</taxon>
        <taxon>Methanobacteriota</taxon>
        <taxon>Candidatus Methanoliparia</taxon>
        <taxon>Candidatus Methanoliparales</taxon>
        <taxon>Candidatus Methanoliparaceae</taxon>
        <taxon>Candidatus Methanoliparum</taxon>
    </lineage>
</organism>
<name>A0A520KS49_METT2</name>
<proteinExistence type="predicted"/>
<sequence>MPKMGVPKMHSAMGVRNVKRVIMHQRGILRHPARVTRAATGAPMQQAGRETMPIKGVPKMHIKGIRMHRRRVAMHARGVIKMPKMGARMHVRRVAMHARGVPIPIRRVRMPEARVMMHTSTALPSSTAVPSTTGVKMASKIKLMISKETIPFNGFRYSKSSFLKSSSDICSIILI</sequence>
<evidence type="ECO:0000313" key="2">
    <source>
        <dbReference type="Proteomes" id="UP000317158"/>
    </source>
</evidence>
<dbReference type="AlphaFoldDB" id="A0A520KS49"/>
<gene>
    <name evidence="1" type="ORF">EF806_04595</name>
</gene>
<accession>A0A520KS49</accession>
<comment type="caution">
    <text evidence="1">The sequence shown here is derived from an EMBL/GenBank/DDBJ whole genome shotgun (WGS) entry which is preliminary data.</text>
</comment>
<protein>
    <submittedName>
        <fullName evidence="1">Uncharacterized protein</fullName>
    </submittedName>
</protein>
<evidence type="ECO:0000313" key="1">
    <source>
        <dbReference type="EMBL" id="RZN64614.1"/>
    </source>
</evidence>
<dbReference type="EMBL" id="RXIF01000006">
    <property type="protein sequence ID" value="RZN64614.1"/>
    <property type="molecule type" value="Genomic_DNA"/>
</dbReference>
<reference evidence="1 2" key="1">
    <citation type="journal article" date="2019" name="Nat. Microbiol.">
        <title>Wide diversity of methane and short-chain alkane metabolisms in uncultured archaea.</title>
        <authorList>
            <person name="Borrel G."/>
            <person name="Adam P.S."/>
            <person name="McKay L.J."/>
            <person name="Chen L.X."/>
            <person name="Sierra-Garcia I.N."/>
            <person name="Sieber C.M."/>
            <person name="Letourneur Q."/>
            <person name="Ghozlane A."/>
            <person name="Andersen G.L."/>
            <person name="Li W.J."/>
            <person name="Hallam S.J."/>
            <person name="Muyzer G."/>
            <person name="de Oliveira V.M."/>
            <person name="Inskeep W.P."/>
            <person name="Banfield J.F."/>
            <person name="Gribaldo S."/>
        </authorList>
    </citation>
    <scope>NUCLEOTIDE SEQUENCE [LARGE SCALE GENOMIC DNA]</scope>
    <source>
        <strain evidence="1">NM1a</strain>
    </source>
</reference>
<dbReference type="Proteomes" id="UP000317158">
    <property type="component" value="Unassembled WGS sequence"/>
</dbReference>